<dbReference type="PANTHER" id="PTHR11712:SF336">
    <property type="entry name" value="3-OXOACYL-[ACYL-CARRIER-PROTEIN] SYNTHASE, MITOCHONDRIAL"/>
    <property type="match status" value="1"/>
</dbReference>
<dbReference type="GO" id="GO:0004315">
    <property type="term" value="F:3-oxoacyl-[acyl-carrier-protein] synthase activity"/>
    <property type="evidence" value="ECO:0007669"/>
    <property type="project" value="TreeGrafter"/>
</dbReference>
<dbReference type="PANTHER" id="PTHR11712">
    <property type="entry name" value="POLYKETIDE SYNTHASE-RELATED"/>
    <property type="match status" value="1"/>
</dbReference>
<evidence type="ECO:0000256" key="2">
    <source>
        <dbReference type="ARBA" id="ARBA00022679"/>
    </source>
</evidence>
<proteinExistence type="inferred from homology"/>
<evidence type="ECO:0000259" key="4">
    <source>
        <dbReference type="PROSITE" id="PS52004"/>
    </source>
</evidence>
<evidence type="ECO:0000256" key="3">
    <source>
        <dbReference type="RuleBase" id="RU003694"/>
    </source>
</evidence>
<dbReference type="GO" id="GO:0005829">
    <property type="term" value="C:cytosol"/>
    <property type="evidence" value="ECO:0007669"/>
    <property type="project" value="TreeGrafter"/>
</dbReference>
<dbReference type="Pfam" id="PF00109">
    <property type="entry name" value="ketoacyl-synt"/>
    <property type="match status" value="1"/>
</dbReference>
<protein>
    <recommendedName>
        <fullName evidence="4">Ketosynthase family 3 (KS3) domain-containing protein</fullName>
    </recommendedName>
</protein>
<dbReference type="SMART" id="SM00825">
    <property type="entry name" value="PKS_KS"/>
    <property type="match status" value="1"/>
</dbReference>
<keyword evidence="6" id="KW-1185">Reference proteome</keyword>
<evidence type="ECO:0000313" key="6">
    <source>
        <dbReference type="Proteomes" id="UP000249890"/>
    </source>
</evidence>
<dbReference type="InterPro" id="IPR014030">
    <property type="entry name" value="Ketoacyl_synth_N"/>
</dbReference>
<dbReference type="InterPro" id="IPR014031">
    <property type="entry name" value="Ketoacyl_synth_C"/>
</dbReference>
<dbReference type="InterPro" id="IPR016039">
    <property type="entry name" value="Thiolase-like"/>
</dbReference>
<feature type="domain" description="Ketosynthase family 3 (KS3)" evidence="4">
    <location>
        <begin position="1"/>
        <end position="390"/>
    </location>
</feature>
<dbReference type="InterPro" id="IPR020841">
    <property type="entry name" value="PKS_Beta-ketoAc_synthase_dom"/>
</dbReference>
<dbReference type="InterPro" id="IPR000794">
    <property type="entry name" value="Beta-ketoacyl_synthase"/>
</dbReference>
<dbReference type="OrthoDB" id="9808669at2"/>
<dbReference type="Proteomes" id="UP000249890">
    <property type="component" value="Chromosome"/>
</dbReference>
<dbReference type="Gene3D" id="3.40.47.10">
    <property type="match status" value="1"/>
</dbReference>
<dbReference type="PROSITE" id="PS52004">
    <property type="entry name" value="KS3_2"/>
    <property type="match status" value="1"/>
</dbReference>
<dbReference type="CDD" id="cd00834">
    <property type="entry name" value="KAS_I_II"/>
    <property type="match status" value="1"/>
</dbReference>
<dbReference type="GO" id="GO:0006633">
    <property type="term" value="P:fatty acid biosynthetic process"/>
    <property type="evidence" value="ECO:0007669"/>
    <property type="project" value="TreeGrafter"/>
</dbReference>
<dbReference type="FunFam" id="3.40.47.10:FF:000029">
    <property type="entry name" value="3-oxoacyl-[acyl-carrier-protein] synthase 1"/>
    <property type="match status" value="1"/>
</dbReference>
<keyword evidence="2 3" id="KW-0808">Transferase</keyword>
<comment type="similarity">
    <text evidence="1 3">Belongs to the thiolase-like superfamily. Beta-ketoacyl-ACP synthases family.</text>
</comment>
<accession>A0A2Z2KMU1</accession>
<gene>
    <name evidence="5" type="ORF">B9T62_36475</name>
</gene>
<name>A0A2Z2KMU1_9BACL</name>
<dbReference type="KEGG" id="pdh:B9T62_36475"/>
<dbReference type="RefSeq" id="WP_087919706.1">
    <property type="nucleotide sequence ID" value="NZ_CP021780.1"/>
</dbReference>
<dbReference type="SUPFAM" id="SSF53901">
    <property type="entry name" value="Thiolase-like"/>
    <property type="match status" value="2"/>
</dbReference>
<organism evidence="5 6">
    <name type="scientific">Paenibacillus donghaensis</name>
    <dbReference type="NCBI Taxonomy" id="414771"/>
    <lineage>
        <taxon>Bacteria</taxon>
        <taxon>Bacillati</taxon>
        <taxon>Bacillota</taxon>
        <taxon>Bacilli</taxon>
        <taxon>Bacillales</taxon>
        <taxon>Paenibacillaceae</taxon>
        <taxon>Paenibacillus</taxon>
    </lineage>
</organism>
<evidence type="ECO:0000256" key="1">
    <source>
        <dbReference type="ARBA" id="ARBA00008467"/>
    </source>
</evidence>
<reference evidence="5 6" key="1">
    <citation type="submission" date="2017-06" db="EMBL/GenBank/DDBJ databases">
        <title>Complete genome sequence of Paenibacillus donghaensis KCTC 13049T isolated from East Sea sediment, South Korea.</title>
        <authorList>
            <person name="Jung B.K."/>
            <person name="Hong S.-J."/>
            <person name="Shin J.-H."/>
        </authorList>
    </citation>
    <scope>NUCLEOTIDE SEQUENCE [LARGE SCALE GENOMIC DNA]</scope>
    <source>
        <strain evidence="5 6">KCTC 13049</strain>
    </source>
</reference>
<dbReference type="EMBL" id="CP021780">
    <property type="protein sequence ID" value="ASA25745.1"/>
    <property type="molecule type" value="Genomic_DNA"/>
</dbReference>
<dbReference type="Pfam" id="PF02801">
    <property type="entry name" value="Ketoacyl-synt_C"/>
    <property type="match status" value="1"/>
</dbReference>
<dbReference type="AlphaFoldDB" id="A0A2Z2KMU1"/>
<sequence>MGRAVVSGLGVVSALGNDADTFFSRLAQGVSGVTEKSISILGETKTFLCAATDSNPLEEPLKAFKLAESVLQDALKMSHLLDSYKNGERVGLFIGTATGIIPVLESERGLICHINRLKDNSLKPYNGIAEYLTGKLPFKPMFVTTFTSACASSTIALIEAAKMIRKEMLDCVIVIGTEALSSYDFLGFESLGIISKTNIKPFDDDRDGIVLGEGAAAIIIENEESVKKRKIPYLVEIAGGGISNDAYRLATPDPEGTGAAKCMNAALQQSNLSYGAIDYINAHGTGTKLNDRMETKAIKQVFKENSKEIPISSSKSMLGHTRGASGALEGLISILSIVNEFIPPTINYNTPDKECDLDYVPNIGRAAPIQHVMSNSFGFGGHNSSVIFSKVY</sequence>
<evidence type="ECO:0000313" key="5">
    <source>
        <dbReference type="EMBL" id="ASA25745.1"/>
    </source>
</evidence>